<evidence type="ECO:0000256" key="3">
    <source>
        <dbReference type="ARBA" id="ARBA00022448"/>
    </source>
</evidence>
<feature type="domain" description="Major facilitator superfamily (MFS) profile" evidence="9">
    <location>
        <begin position="12"/>
        <end position="465"/>
    </location>
</feature>
<dbReference type="PANTHER" id="PTHR42718:SF9">
    <property type="entry name" value="MAJOR FACILITATOR SUPERFAMILY MULTIDRUG TRANSPORTER MFSC"/>
    <property type="match status" value="1"/>
</dbReference>
<name>A0A3E0WDR3_9MICO</name>
<comment type="caution">
    <text evidence="10">The sequence shown here is derived from an EMBL/GenBank/DDBJ whole genome shotgun (WGS) entry which is preliminary data.</text>
</comment>
<dbReference type="OrthoDB" id="9781469at2"/>
<evidence type="ECO:0000256" key="5">
    <source>
        <dbReference type="ARBA" id="ARBA00022692"/>
    </source>
</evidence>
<evidence type="ECO:0000313" key="10">
    <source>
        <dbReference type="EMBL" id="RFA29452.1"/>
    </source>
</evidence>
<dbReference type="Gene3D" id="1.20.1720.10">
    <property type="entry name" value="Multidrug resistance protein D"/>
    <property type="match status" value="1"/>
</dbReference>
<dbReference type="Proteomes" id="UP000257080">
    <property type="component" value="Unassembled WGS sequence"/>
</dbReference>
<gene>
    <name evidence="10" type="ORF">B7R25_00160</name>
</gene>
<feature type="transmembrane region" description="Helical" evidence="8">
    <location>
        <begin position="441"/>
        <end position="464"/>
    </location>
</feature>
<feature type="transmembrane region" description="Helical" evidence="8">
    <location>
        <begin position="78"/>
        <end position="104"/>
    </location>
</feature>
<dbReference type="InterPro" id="IPR011701">
    <property type="entry name" value="MFS"/>
</dbReference>
<proteinExistence type="inferred from homology"/>
<evidence type="ECO:0000256" key="7">
    <source>
        <dbReference type="ARBA" id="ARBA00023136"/>
    </source>
</evidence>
<evidence type="ECO:0000313" key="11">
    <source>
        <dbReference type="Proteomes" id="UP000257080"/>
    </source>
</evidence>
<dbReference type="PROSITE" id="PS50850">
    <property type="entry name" value="MFS"/>
    <property type="match status" value="1"/>
</dbReference>
<evidence type="ECO:0000256" key="1">
    <source>
        <dbReference type="ARBA" id="ARBA00004651"/>
    </source>
</evidence>
<evidence type="ECO:0000256" key="4">
    <source>
        <dbReference type="ARBA" id="ARBA00022475"/>
    </source>
</evidence>
<feature type="transmembrane region" description="Helical" evidence="8">
    <location>
        <begin position="168"/>
        <end position="188"/>
    </location>
</feature>
<dbReference type="InterPro" id="IPR036259">
    <property type="entry name" value="MFS_trans_sf"/>
</dbReference>
<feature type="transmembrane region" description="Helical" evidence="8">
    <location>
        <begin position="266"/>
        <end position="291"/>
    </location>
</feature>
<dbReference type="EMBL" id="NBXE01000002">
    <property type="protein sequence ID" value="RFA29452.1"/>
    <property type="molecule type" value="Genomic_DNA"/>
</dbReference>
<keyword evidence="4" id="KW-1003">Cell membrane</keyword>
<dbReference type="AlphaFoldDB" id="A0A3E0WDR3"/>
<organism evidence="10 11">
    <name type="scientific">Subtercola boreus</name>
    <dbReference type="NCBI Taxonomy" id="120213"/>
    <lineage>
        <taxon>Bacteria</taxon>
        <taxon>Bacillati</taxon>
        <taxon>Actinomycetota</taxon>
        <taxon>Actinomycetes</taxon>
        <taxon>Micrococcales</taxon>
        <taxon>Microbacteriaceae</taxon>
        <taxon>Subtercola</taxon>
    </lineage>
</organism>
<accession>A0A3E0WDR3</accession>
<dbReference type="PRINTS" id="PR01036">
    <property type="entry name" value="TCRTETB"/>
</dbReference>
<dbReference type="GO" id="GO:0005886">
    <property type="term" value="C:plasma membrane"/>
    <property type="evidence" value="ECO:0007669"/>
    <property type="project" value="UniProtKB-SubCell"/>
</dbReference>
<comment type="subcellular location">
    <subcellularLocation>
        <location evidence="1">Cell membrane</location>
        <topology evidence="1">Multi-pass membrane protein</topology>
    </subcellularLocation>
</comment>
<feature type="transmembrane region" description="Helical" evidence="8">
    <location>
        <begin position="332"/>
        <end position="351"/>
    </location>
</feature>
<evidence type="ECO:0000256" key="6">
    <source>
        <dbReference type="ARBA" id="ARBA00022989"/>
    </source>
</evidence>
<dbReference type="NCBIfam" id="TIGR00711">
    <property type="entry name" value="efflux_EmrB"/>
    <property type="match status" value="1"/>
</dbReference>
<keyword evidence="3" id="KW-0813">Transport</keyword>
<dbReference type="Pfam" id="PF07690">
    <property type="entry name" value="MFS_1"/>
    <property type="match status" value="1"/>
</dbReference>
<feature type="transmembrane region" description="Helical" evidence="8">
    <location>
        <begin position="110"/>
        <end position="130"/>
    </location>
</feature>
<dbReference type="CDD" id="cd17321">
    <property type="entry name" value="MFS_MMR_MDR_like"/>
    <property type="match status" value="1"/>
</dbReference>
<feature type="transmembrane region" description="Helical" evidence="8">
    <location>
        <begin position="303"/>
        <end position="325"/>
    </location>
</feature>
<reference evidence="10 11" key="1">
    <citation type="submission" date="2017-04" db="EMBL/GenBank/DDBJ databases">
        <title>Comparative genome analysis of Subtercola boreus.</title>
        <authorList>
            <person name="Cho Y.-J."/>
            <person name="Cho A."/>
            <person name="Kim O.-S."/>
            <person name="Lee J.-I."/>
        </authorList>
    </citation>
    <scope>NUCLEOTIDE SEQUENCE [LARGE SCALE GENOMIC DNA]</scope>
    <source>
        <strain evidence="10 11">P28004</strain>
    </source>
</reference>
<dbReference type="PANTHER" id="PTHR42718">
    <property type="entry name" value="MAJOR FACILITATOR SUPERFAMILY MULTIDRUG TRANSPORTER MFSC"/>
    <property type="match status" value="1"/>
</dbReference>
<dbReference type="GO" id="GO:0022857">
    <property type="term" value="F:transmembrane transporter activity"/>
    <property type="evidence" value="ECO:0007669"/>
    <property type="project" value="InterPro"/>
</dbReference>
<dbReference type="InterPro" id="IPR004638">
    <property type="entry name" value="EmrB-like"/>
</dbReference>
<comment type="similarity">
    <text evidence="2">Belongs to the major facilitator superfamily. EmrB family.</text>
</comment>
<keyword evidence="6 8" id="KW-1133">Transmembrane helix</keyword>
<evidence type="ECO:0000259" key="9">
    <source>
        <dbReference type="PROSITE" id="PS50850"/>
    </source>
</evidence>
<feature type="transmembrane region" description="Helical" evidence="8">
    <location>
        <begin position="224"/>
        <end position="245"/>
    </location>
</feature>
<dbReference type="InterPro" id="IPR020846">
    <property type="entry name" value="MFS_dom"/>
</dbReference>
<evidence type="ECO:0000256" key="2">
    <source>
        <dbReference type="ARBA" id="ARBA00008537"/>
    </source>
</evidence>
<keyword evidence="5 8" id="KW-0812">Transmembrane</keyword>
<feature type="transmembrane region" description="Helical" evidence="8">
    <location>
        <begin position="137"/>
        <end position="156"/>
    </location>
</feature>
<keyword evidence="7 8" id="KW-0472">Membrane</keyword>
<feature type="transmembrane region" description="Helical" evidence="8">
    <location>
        <begin position="357"/>
        <end position="377"/>
    </location>
</feature>
<feature type="transmembrane region" description="Helical" evidence="8">
    <location>
        <begin position="200"/>
        <end position="218"/>
    </location>
</feature>
<feature type="transmembrane region" description="Helical" evidence="8">
    <location>
        <begin position="48"/>
        <end position="66"/>
    </location>
</feature>
<evidence type="ECO:0000256" key="8">
    <source>
        <dbReference type="SAM" id="Phobius"/>
    </source>
</evidence>
<sequence>MRSAKTAPKNLILAICCLSLFIVSMDVTIVNVALPSIRVDLGASVSDLQWIVDGYTLTVASFLLLSGSTADRLGRRRVFQVGLVIFSIGSLLCSIAPSIGFLIFARVVQALGGSMLNPVAMSIITNTFTVPKERARAVGVWGAVMGVSMAFGPLVGGALTESIGWRSVFWVNIPIGIAAIILCAVFVPESKASKARKLDPLGQLFVIVALVALVFGLIEAPRQGWDNPLIIGLFAIAVLAVVLLIRHEGRTREPFVDLRFFRSVPFSSATITAVCGFAAYGAFLFVNALYLQDVRGLSALETGLYMLPLAVATLVCSLISGRLVARFGTRPSLVLAGSLIAASALVMTTLTATTENVVLLGAYVLFGLGYGMINAPITTTAVSGMPRSQAGVAAGLASTSRQTGSSIGVALAGTVTAAGDVGASGAAGAIGAEFALATHPLWWIVVGCGAVIVGLGILSTTSWADGTTARIAHLFTGADADADAAAAAASADSRAAAADADSREPSETGIRS</sequence>
<dbReference type="SUPFAM" id="SSF103473">
    <property type="entry name" value="MFS general substrate transporter"/>
    <property type="match status" value="1"/>
</dbReference>
<dbReference type="Gene3D" id="1.20.1250.20">
    <property type="entry name" value="MFS general substrate transporter like domains"/>
    <property type="match status" value="1"/>
</dbReference>
<protein>
    <submittedName>
        <fullName evidence="10">MFS transporter</fullName>
    </submittedName>
</protein>